<sequence length="990" mass="105951">MASAAQDAPDHRRTGSKKLEDHAATAALYVTQGQSKSKSQYPLNEDNRLSSAGAATSLKYASPQNLPSFPSVGIADQEFSADKAANLANANHRSFEHWKPDASSAASKAAMLAKDYKAPPLWHPEMSAAGSKAALLAAKEGGNVNIWKPEGTQAGNSAATQAMRMKGLSPPVDYGYTADGSKKALLAATASMSGSRKRAGSSPIVNSPSYPDSANATGNALNAATVANRSKDAGRNPALTNFSREMYTSNPPVAPEVDEKNRQAGLRAAAVSMAKQIYDVQQKAIEQAAADLKTADSRYAASSVHARRRSSLSSTDEVYAPPQYANLQEAAQKLAAERLAKLHDEHAAYRNYYGTNNPPQSRMSIRGRTRRRASSDGTRDADEEQSRKIRSQMTLFSDQLAQVDAKKRQTDRDTLMAIAQKNVTSRMHGMDEKVFADTGKASPALQTEWEAKANARAQADSQVRMVNYGKVNIGGGKYLDQSEIDAIAAARVQPTLDEITAKAEKQRARDEEIRLEQAERRRLAEEKAQAERDRELRTKEDWRRFKEEEKREERAKKEEERARRAEERRLHDESKRKPRNPMVISKPIAAAPIEETIVDDEAPALDPIPKLEPLSADSAKDEVDAVSKVDDEASKVDDEASKVDDEASKVDDKAITPAVEGKPQDESEPIKAVTPAVGQVSTLVPESAAVDATSALASASAEGSTPAPMSEDNALLVAERVLSAPVVDQEQETKEVQGTTDVSSPTVVAETTAVAETPAVAETRAVAETPTVAETRAVAETPAVVVAAPAINPERAGGQVKPTSHTTITGPQTSSSLPKAESRVSSWLKNKFSRRASKASKPEVTPVAESSSSTKAVGSGPSEKPHLASPTTDDGPESSVREVAMAGRQASADGDENAAAKQADHHHTSGDASGKARRRSTSSVSSLSSRGEAGRGRSDLRRADTVSSQGEEFEEARDHFDEKLAPPPTFGSGGSVSNSPVRDSRFQEDL</sequence>
<feature type="compositionally biased region" description="Polar residues" evidence="1">
    <location>
        <begin position="801"/>
        <end position="828"/>
    </location>
</feature>
<feature type="region of interest" description="Disordered" evidence="1">
    <location>
        <begin position="521"/>
        <end position="588"/>
    </location>
</feature>
<feature type="compositionally biased region" description="Polar residues" evidence="1">
    <location>
        <begin position="238"/>
        <end position="251"/>
    </location>
</feature>
<feature type="compositionally biased region" description="Polar residues" evidence="1">
    <location>
        <begin position="353"/>
        <end position="363"/>
    </location>
</feature>
<keyword evidence="3" id="KW-1185">Reference proteome</keyword>
<feature type="compositionally biased region" description="Low complexity" evidence="1">
    <location>
        <begin position="921"/>
        <end position="930"/>
    </location>
</feature>
<feature type="compositionally biased region" description="Basic and acidic residues" evidence="1">
    <location>
        <begin position="373"/>
        <end position="387"/>
    </location>
</feature>
<feature type="compositionally biased region" description="Basic and acidic residues" evidence="1">
    <location>
        <begin position="521"/>
        <end position="575"/>
    </location>
</feature>
<evidence type="ECO:0000313" key="3">
    <source>
        <dbReference type="Proteomes" id="UP000192927"/>
    </source>
</evidence>
<evidence type="ECO:0000256" key="1">
    <source>
        <dbReference type="SAM" id="MobiDB-lite"/>
    </source>
</evidence>
<dbReference type="GO" id="GO:0070941">
    <property type="term" value="P:eisosome assembly"/>
    <property type="evidence" value="ECO:0007669"/>
    <property type="project" value="TreeGrafter"/>
</dbReference>
<feature type="region of interest" description="Disordered" evidence="1">
    <location>
        <begin position="789"/>
        <end position="990"/>
    </location>
</feature>
<feature type="compositionally biased region" description="Low complexity" evidence="1">
    <location>
        <begin position="214"/>
        <end position="228"/>
    </location>
</feature>
<feature type="compositionally biased region" description="Basic and acidic residues" evidence="1">
    <location>
        <begin position="618"/>
        <end position="654"/>
    </location>
</feature>
<evidence type="ECO:0000313" key="2">
    <source>
        <dbReference type="EMBL" id="SLM33473.1"/>
    </source>
</evidence>
<feature type="region of interest" description="Disordered" evidence="1">
    <location>
        <begin position="726"/>
        <end position="745"/>
    </location>
</feature>
<dbReference type="Proteomes" id="UP000192927">
    <property type="component" value="Unassembled WGS sequence"/>
</dbReference>
<reference evidence="3" key="1">
    <citation type="submission" date="2017-03" db="EMBL/GenBank/DDBJ databases">
        <authorList>
            <person name="Sharma R."/>
            <person name="Thines M."/>
        </authorList>
    </citation>
    <scope>NUCLEOTIDE SEQUENCE [LARGE SCALE GENOMIC DNA]</scope>
</reference>
<feature type="region of interest" description="Disordered" evidence="1">
    <location>
        <begin position="192"/>
        <end position="257"/>
    </location>
</feature>
<name>A0A1W5CRJ4_9LECA</name>
<dbReference type="PANTHER" id="PTHR28298:SF1">
    <property type="entry name" value="EISOSOME PROTEIN 1"/>
    <property type="match status" value="1"/>
</dbReference>
<feature type="compositionally biased region" description="Basic and acidic residues" evidence="1">
    <location>
        <begin position="8"/>
        <end position="22"/>
    </location>
</feature>
<feature type="compositionally biased region" description="Polar residues" evidence="1">
    <location>
        <begin position="203"/>
        <end position="212"/>
    </location>
</feature>
<feature type="region of interest" description="Disordered" evidence="1">
    <location>
        <begin position="298"/>
        <end position="318"/>
    </location>
</feature>
<accession>A0A1W5CRJ4</accession>
<feature type="region of interest" description="Disordered" evidence="1">
    <location>
        <begin position="350"/>
        <end position="389"/>
    </location>
</feature>
<organism evidence="2 3">
    <name type="scientific">Lasallia pustulata</name>
    <dbReference type="NCBI Taxonomy" id="136370"/>
    <lineage>
        <taxon>Eukaryota</taxon>
        <taxon>Fungi</taxon>
        <taxon>Dikarya</taxon>
        <taxon>Ascomycota</taxon>
        <taxon>Pezizomycotina</taxon>
        <taxon>Lecanoromycetes</taxon>
        <taxon>OSLEUM clade</taxon>
        <taxon>Umbilicariomycetidae</taxon>
        <taxon>Umbilicariales</taxon>
        <taxon>Umbilicariaceae</taxon>
        <taxon>Lasallia</taxon>
    </lineage>
</organism>
<feature type="compositionally biased region" description="Basic and acidic residues" evidence="1">
    <location>
        <begin position="932"/>
        <end position="944"/>
    </location>
</feature>
<feature type="region of interest" description="Disordered" evidence="1">
    <location>
        <begin position="1"/>
        <end position="22"/>
    </location>
</feature>
<feature type="region of interest" description="Disordered" evidence="1">
    <location>
        <begin position="604"/>
        <end position="671"/>
    </location>
</feature>
<protein>
    <submittedName>
        <fullName evidence="2">Eisosome protein 1</fullName>
    </submittedName>
</protein>
<dbReference type="InterPro" id="IPR024527">
    <property type="entry name" value="Eisosome1"/>
</dbReference>
<proteinExistence type="predicted"/>
<dbReference type="PANTHER" id="PTHR28298">
    <property type="entry name" value="EISOSOME PROTEIN 1"/>
    <property type="match status" value="1"/>
</dbReference>
<dbReference type="Pfam" id="PF12757">
    <property type="entry name" value="Eisosome1"/>
    <property type="match status" value="1"/>
</dbReference>
<dbReference type="AlphaFoldDB" id="A0A1W5CRJ4"/>
<dbReference type="EMBL" id="FWEW01000043">
    <property type="protein sequence ID" value="SLM33473.1"/>
    <property type="molecule type" value="Genomic_DNA"/>
</dbReference>